<proteinExistence type="predicted"/>
<dbReference type="eggNOG" id="COG4995">
    <property type="taxonomic scope" value="Bacteria"/>
</dbReference>
<dbReference type="Pfam" id="PF12770">
    <property type="entry name" value="CHAT"/>
    <property type="match status" value="1"/>
</dbReference>
<feature type="repeat" description="TPR" evidence="1">
    <location>
        <begin position="520"/>
        <end position="553"/>
    </location>
</feature>
<dbReference type="InterPro" id="IPR011990">
    <property type="entry name" value="TPR-like_helical_dom_sf"/>
</dbReference>
<feature type="repeat" description="TPR" evidence="1">
    <location>
        <begin position="600"/>
        <end position="633"/>
    </location>
</feature>
<sequence>MQQWKAVKRAGAVMARSQKTDTRTHKVLLLLLKSRATLCEGSIALLVGVLLFSQSVAACREEDPPQLLAKAPALKRGENLVKVPLFKGDLGGSLGVGGEVFGLALLITTLLFSTSVTATPQQFSPRLDPPPAPLKKGGASIAQQPTTNQQDATRAAAERVFQEGVQLYKQGTAESLQQAITKFEEALPLVQAVGDKTLEAFILLVIGRAYNALGEKQKALDFYNQALPIVRATGDKAGEAVTLNNIGLVYSDLGEKQKALEFYNQSLPLSRATGDKKQEARTLSNIGQVYSDLGEQQKALELLNQSLSLSRATGNKAQEATILSNIGQVYSDLGEQQKALEYFNQSLPLKRATGDKRGEATTLTNIGAVYSALGEKQKALEFYNQSLPLSRATGDKTGEALTLGNIGAVYDALGEKQKALEFYNQSLPLRRATGDKRGEATTLNNIGKVYSDLGEQQKALELFNQSLPLKRATGDKRGEAITLNNIGRVYYALGEKQKALDYLNQSLPLSRATGDKPQEAVTLNNIGRVYDDLGQKQKALSFFNQSLPMFRATGDKAGEATTLNNIGLVYSDLGEKQKALSFFNQSLPMLRATGNKAVEAISLNNIGAVYGDLGQKQKALEFYNQSLPLSRATGDKPQEALTLFNVAYLERSQGNLNSALTQVEAAITIIEDLRTKIDSQQLRTSYFATVQDYYQLYIDLLMQLHKTNPGKGYDALALNASERSRARGLLELLTEAGTDIRQGVDPKLIERERTLQQQLDAVEKRRVQILSGNHTKEQAEAIEREQTTLLEEYRQAQADIRATSPSYAALTQPKPLTLPEIQQQVLDDDTLLLQYSLGEERSYLWAVTKTSFTSYELPKRAEIEKAAQNFYEQTGKQKAPEQRGLGAIPREDSLEVTTQLSQILLSPVAGQLAGKRLLIVSDGALQYLPFAALPTPDSLGKDKTPVPLIVNHEIVNSPSASTVAILRQDTNGRKLAPKKVTVIADPVFSANDERLKTSVSPQPVNPNDLDSLALTRSAQEADVTFQRLPFTRKESDRILSFVPTTQSQSAFDFAANRATATSPELSQYQIVHFATHGILNSTNPELSGVVLSLVDAKGTPQNGFLRLNDIFNLNLPAELVVLSACETGLGKEIKGEGLVGLTRGFMYAGSPRVLVSLWSVADEGTSELMSRFYKKMLQDNLKPAAALRAAQIEMLQDATWKSPYYWAAFTLQGEWR</sequence>
<feature type="repeat" description="TPR" evidence="1">
    <location>
        <begin position="280"/>
        <end position="313"/>
    </location>
</feature>
<name>K9W887_9CYAN</name>
<accession>K9W887</accession>
<protein>
    <recommendedName>
        <fullName evidence="3">CHAT domain-containing protein</fullName>
    </recommendedName>
</protein>
<dbReference type="PANTHER" id="PTHR10098:SF108">
    <property type="entry name" value="TETRATRICOPEPTIDE REPEAT PROTEIN 28"/>
    <property type="match status" value="1"/>
</dbReference>
<dbReference type="InterPro" id="IPR024983">
    <property type="entry name" value="CHAT_dom"/>
</dbReference>
<feature type="repeat" description="TPR" evidence="1">
    <location>
        <begin position="440"/>
        <end position="473"/>
    </location>
</feature>
<dbReference type="InterPro" id="IPR019734">
    <property type="entry name" value="TPR_rpt"/>
</dbReference>
<evidence type="ECO:0000256" key="1">
    <source>
        <dbReference type="PROSITE-ProRule" id="PRU00339"/>
    </source>
</evidence>
<dbReference type="PATRIC" id="fig|1173027.3.peg.578"/>
<organism evidence="4 5">
    <name type="scientific">Allocoleopsis franciscana PCC 7113</name>
    <dbReference type="NCBI Taxonomy" id="1173027"/>
    <lineage>
        <taxon>Bacteria</taxon>
        <taxon>Bacillati</taxon>
        <taxon>Cyanobacteriota</taxon>
        <taxon>Cyanophyceae</taxon>
        <taxon>Coleofasciculales</taxon>
        <taxon>Coleofasciculaceae</taxon>
        <taxon>Allocoleopsis</taxon>
        <taxon>Allocoleopsis franciscana</taxon>
    </lineage>
</organism>
<feature type="region of interest" description="Disordered" evidence="2">
    <location>
        <begin position="120"/>
        <end position="149"/>
    </location>
</feature>
<dbReference type="HOGENOM" id="CLU_002404_0_1_3"/>
<reference evidence="4 5" key="1">
    <citation type="submission" date="2012-06" db="EMBL/GenBank/DDBJ databases">
        <title>Finished chromosome of genome of Microcoleus sp. PCC 7113.</title>
        <authorList>
            <consortium name="US DOE Joint Genome Institute"/>
            <person name="Gugger M."/>
            <person name="Coursin T."/>
            <person name="Rippka R."/>
            <person name="Tandeau De Marsac N."/>
            <person name="Huntemann M."/>
            <person name="Wei C.-L."/>
            <person name="Han J."/>
            <person name="Detter J.C."/>
            <person name="Han C."/>
            <person name="Tapia R."/>
            <person name="Chen A."/>
            <person name="Kyrpides N."/>
            <person name="Mavromatis K."/>
            <person name="Markowitz V."/>
            <person name="Szeto E."/>
            <person name="Ivanova N."/>
            <person name="Pagani I."/>
            <person name="Pati A."/>
            <person name="Goodwin L."/>
            <person name="Nordberg H.P."/>
            <person name="Cantor M.N."/>
            <person name="Hua S.X."/>
            <person name="Woyke T."/>
            <person name="Kerfeld C.A."/>
        </authorList>
    </citation>
    <scope>NUCLEOTIDE SEQUENCE [LARGE SCALE GENOMIC DNA]</scope>
    <source>
        <strain evidence="4 5">PCC 7113</strain>
    </source>
</reference>
<feature type="repeat" description="TPR" evidence="1">
    <location>
        <begin position="320"/>
        <end position="353"/>
    </location>
</feature>
<feature type="repeat" description="TPR" evidence="1">
    <location>
        <begin position="240"/>
        <end position="273"/>
    </location>
</feature>
<dbReference type="SUPFAM" id="SSF48452">
    <property type="entry name" value="TPR-like"/>
    <property type="match status" value="3"/>
</dbReference>
<dbReference type="Pfam" id="PF13424">
    <property type="entry name" value="TPR_12"/>
    <property type="match status" value="5"/>
</dbReference>
<feature type="repeat" description="TPR" evidence="1">
    <location>
        <begin position="400"/>
        <end position="433"/>
    </location>
</feature>
<dbReference type="Pfam" id="PF13374">
    <property type="entry name" value="TPR_10"/>
    <property type="match status" value="2"/>
</dbReference>
<feature type="domain" description="CHAT" evidence="3">
    <location>
        <begin position="896"/>
        <end position="1214"/>
    </location>
</feature>
<dbReference type="RefSeq" id="WP_015180607.1">
    <property type="nucleotide sequence ID" value="NC_019738.1"/>
</dbReference>
<dbReference type="Proteomes" id="UP000010471">
    <property type="component" value="Chromosome"/>
</dbReference>
<feature type="repeat" description="TPR" evidence="1">
    <location>
        <begin position="480"/>
        <end position="513"/>
    </location>
</feature>
<dbReference type="Pfam" id="PF13181">
    <property type="entry name" value="TPR_8"/>
    <property type="match status" value="1"/>
</dbReference>
<dbReference type="AlphaFoldDB" id="K9W887"/>
<dbReference type="STRING" id="1173027.Mic7113_0525"/>
<dbReference type="Gene3D" id="1.25.40.10">
    <property type="entry name" value="Tetratricopeptide repeat domain"/>
    <property type="match status" value="3"/>
</dbReference>
<dbReference type="PROSITE" id="PS50005">
    <property type="entry name" value="TPR"/>
    <property type="match status" value="11"/>
</dbReference>
<evidence type="ECO:0000259" key="3">
    <source>
        <dbReference type="Pfam" id="PF12770"/>
    </source>
</evidence>
<feature type="repeat" description="TPR" evidence="1">
    <location>
        <begin position="200"/>
        <end position="233"/>
    </location>
</feature>
<evidence type="ECO:0000313" key="4">
    <source>
        <dbReference type="EMBL" id="AFZ16443.1"/>
    </source>
</evidence>
<feature type="repeat" description="TPR" evidence="1">
    <location>
        <begin position="360"/>
        <end position="393"/>
    </location>
</feature>
<dbReference type="EMBL" id="CP003630">
    <property type="protein sequence ID" value="AFZ16443.1"/>
    <property type="molecule type" value="Genomic_DNA"/>
</dbReference>
<dbReference type="SMART" id="SM00028">
    <property type="entry name" value="TPR"/>
    <property type="match status" value="12"/>
</dbReference>
<dbReference type="KEGG" id="mic:Mic7113_0525"/>
<keyword evidence="1" id="KW-0802">TPR repeat</keyword>
<gene>
    <name evidence="4" type="ORF">Mic7113_0525</name>
</gene>
<dbReference type="eggNOG" id="COG0457">
    <property type="taxonomic scope" value="Bacteria"/>
</dbReference>
<keyword evidence="5" id="KW-1185">Reference proteome</keyword>
<dbReference type="PANTHER" id="PTHR10098">
    <property type="entry name" value="RAPSYN-RELATED"/>
    <property type="match status" value="1"/>
</dbReference>
<evidence type="ECO:0000313" key="5">
    <source>
        <dbReference type="Proteomes" id="UP000010471"/>
    </source>
</evidence>
<evidence type="ECO:0000256" key="2">
    <source>
        <dbReference type="SAM" id="MobiDB-lite"/>
    </source>
</evidence>
<feature type="repeat" description="TPR" evidence="1">
    <location>
        <begin position="560"/>
        <end position="593"/>
    </location>
</feature>